<evidence type="ECO:0000313" key="2">
    <source>
        <dbReference type="EMBL" id="KAE9524046.1"/>
    </source>
</evidence>
<dbReference type="GO" id="GO:0071897">
    <property type="term" value="P:DNA biosynthetic process"/>
    <property type="evidence" value="ECO:0007669"/>
    <property type="project" value="UniProtKB-ARBA"/>
</dbReference>
<comment type="caution">
    <text evidence="2">The sequence shown here is derived from an EMBL/GenBank/DDBJ whole genome shotgun (WGS) entry which is preliminary data.</text>
</comment>
<proteinExistence type="predicted"/>
<sequence>MLIGNDLYPLVLPTKTDVIHSPGLPSAMSTTLGWVIGGALNKSTMSPVVSLSITESPSIEGLLQQFWKVEQPPIPDLPTTEDELVEEWFRKTVNRDSTGRFCHILWRNSPDEEVQEFQLCTVTYGMSSAPFLAMRCLHQLNEEDGPSYPLAFNILTTSTYVDDIVAGANTWASNCTEVLENIDVEDRALDSIIEAKDVNSVKVLGLHWDTNVDAFGYHTSPENPVVTKRSILSTIARLYDPIGVLGPTIFWAKCVIQELWIQKLNWDEPPSMSVIDKWKMFINDLPLLSDLSLPRHIDVRQVKSVQLLGFADASQKGYATVVHIRIVDAQEVVRIHFITCKSKVAPLKSSDADNTLTIPRLELCAALLLSQLLSHQLEVLQHVVNIERVRAWTDSTIVLAWLTTEQKKLKIFVTNRVAKIRSLIPMCEWAHVTSGDNPADPASRGTLPKELISQSLHIHGPYFLHLPEHQWPVISLSKLKLPATDQLPEVKKFSECTLHVHQVQNPEDMLKRFSSLTKMQRVLSHCYRFIQKTHRKFTTDGPISCHEAENILNKCVQFTQNSHWPQWQLIKQAQQSFWKRWSQEYLQTLETRQKWTSPSPSLAVGDLVVINSPNRPSMSWQLGRILQTHPSADDVVRVVTVRTGDGILKRPVVKLVKLPIS</sequence>
<keyword evidence="3" id="KW-1185">Reference proteome</keyword>
<dbReference type="PANTHER" id="PTHR47331">
    <property type="entry name" value="PHD-TYPE DOMAIN-CONTAINING PROTEIN"/>
    <property type="match status" value="1"/>
</dbReference>
<dbReference type="Pfam" id="PF18701">
    <property type="entry name" value="DUF5641"/>
    <property type="match status" value="1"/>
</dbReference>
<feature type="domain" description="DUF5641" evidence="1">
    <location>
        <begin position="566"/>
        <end position="658"/>
    </location>
</feature>
<dbReference type="SUPFAM" id="SSF56672">
    <property type="entry name" value="DNA/RNA polymerases"/>
    <property type="match status" value="1"/>
</dbReference>
<dbReference type="InterPro" id="IPR008042">
    <property type="entry name" value="Retrotrans_Pao"/>
</dbReference>
<protein>
    <recommendedName>
        <fullName evidence="1">DUF5641 domain-containing protein</fullName>
    </recommendedName>
</protein>
<dbReference type="InterPro" id="IPR043502">
    <property type="entry name" value="DNA/RNA_pol_sf"/>
</dbReference>
<dbReference type="PANTHER" id="PTHR47331:SF4">
    <property type="entry name" value="PEPTIDASE S1 DOMAIN-CONTAINING PROTEIN"/>
    <property type="match status" value="1"/>
</dbReference>
<evidence type="ECO:0000259" key="1">
    <source>
        <dbReference type="Pfam" id="PF18701"/>
    </source>
</evidence>
<dbReference type="AlphaFoldDB" id="A0A6G0T083"/>
<dbReference type="OrthoDB" id="8194697at2759"/>
<dbReference type="Pfam" id="PF05380">
    <property type="entry name" value="Peptidase_A17"/>
    <property type="match status" value="1"/>
</dbReference>
<name>A0A6G0T083_APHGL</name>
<dbReference type="Proteomes" id="UP000475862">
    <property type="component" value="Unassembled WGS sequence"/>
</dbReference>
<reference evidence="2 3" key="1">
    <citation type="submission" date="2019-08" db="EMBL/GenBank/DDBJ databases">
        <title>The genome of the soybean aphid Biotype 1, its phylome, world population structure and adaptation to the North American continent.</title>
        <authorList>
            <person name="Giordano R."/>
            <person name="Donthu R.K."/>
            <person name="Hernandez A.G."/>
            <person name="Wright C.L."/>
            <person name="Zimin A.V."/>
        </authorList>
    </citation>
    <scope>NUCLEOTIDE SEQUENCE [LARGE SCALE GENOMIC DNA]</scope>
    <source>
        <tissue evidence="2">Whole aphids</tissue>
    </source>
</reference>
<accession>A0A6G0T083</accession>
<dbReference type="EMBL" id="VYZN01000073">
    <property type="protein sequence ID" value="KAE9524046.1"/>
    <property type="molecule type" value="Genomic_DNA"/>
</dbReference>
<organism evidence="2 3">
    <name type="scientific">Aphis glycines</name>
    <name type="common">Soybean aphid</name>
    <dbReference type="NCBI Taxonomy" id="307491"/>
    <lineage>
        <taxon>Eukaryota</taxon>
        <taxon>Metazoa</taxon>
        <taxon>Ecdysozoa</taxon>
        <taxon>Arthropoda</taxon>
        <taxon>Hexapoda</taxon>
        <taxon>Insecta</taxon>
        <taxon>Pterygota</taxon>
        <taxon>Neoptera</taxon>
        <taxon>Paraneoptera</taxon>
        <taxon>Hemiptera</taxon>
        <taxon>Sternorrhyncha</taxon>
        <taxon>Aphidomorpha</taxon>
        <taxon>Aphidoidea</taxon>
        <taxon>Aphididae</taxon>
        <taxon>Aphidini</taxon>
        <taxon>Aphis</taxon>
        <taxon>Aphis</taxon>
    </lineage>
</organism>
<gene>
    <name evidence="2" type="ORF">AGLY_015527</name>
</gene>
<dbReference type="InterPro" id="IPR040676">
    <property type="entry name" value="DUF5641"/>
</dbReference>
<evidence type="ECO:0000313" key="3">
    <source>
        <dbReference type="Proteomes" id="UP000475862"/>
    </source>
</evidence>